<feature type="region of interest" description="Disordered" evidence="1">
    <location>
        <begin position="175"/>
        <end position="278"/>
    </location>
</feature>
<dbReference type="EMBL" id="JAINUF010000021">
    <property type="protein sequence ID" value="KAJ8334985.1"/>
    <property type="molecule type" value="Genomic_DNA"/>
</dbReference>
<gene>
    <name evidence="3" type="ORF">SKAU_G00406240</name>
</gene>
<keyword evidence="2" id="KW-0472">Membrane</keyword>
<dbReference type="AlphaFoldDB" id="A0A9Q1EA53"/>
<comment type="caution">
    <text evidence="3">The sequence shown here is derived from an EMBL/GenBank/DDBJ whole genome shotgun (WGS) entry which is preliminary data.</text>
</comment>
<evidence type="ECO:0000256" key="2">
    <source>
        <dbReference type="SAM" id="Phobius"/>
    </source>
</evidence>
<name>A0A9Q1EA53_SYNKA</name>
<keyword evidence="2" id="KW-0812">Transmembrane</keyword>
<evidence type="ECO:0000313" key="3">
    <source>
        <dbReference type="EMBL" id="KAJ8334985.1"/>
    </source>
</evidence>
<evidence type="ECO:0000256" key="1">
    <source>
        <dbReference type="SAM" id="MobiDB-lite"/>
    </source>
</evidence>
<proteinExistence type="predicted"/>
<keyword evidence="2" id="KW-1133">Transmembrane helix</keyword>
<keyword evidence="4" id="KW-1185">Reference proteome</keyword>
<feature type="transmembrane region" description="Helical" evidence="2">
    <location>
        <begin position="102"/>
        <end position="127"/>
    </location>
</feature>
<accession>A0A9Q1EA53</accession>
<reference evidence="3" key="1">
    <citation type="journal article" date="2023" name="Science">
        <title>Genome structures resolve the early diversification of teleost fishes.</title>
        <authorList>
            <person name="Parey E."/>
            <person name="Louis A."/>
            <person name="Montfort J."/>
            <person name="Bouchez O."/>
            <person name="Roques C."/>
            <person name="Iampietro C."/>
            <person name="Lluch J."/>
            <person name="Castinel A."/>
            <person name="Donnadieu C."/>
            <person name="Desvignes T."/>
            <person name="Floi Bucao C."/>
            <person name="Jouanno E."/>
            <person name="Wen M."/>
            <person name="Mejri S."/>
            <person name="Dirks R."/>
            <person name="Jansen H."/>
            <person name="Henkel C."/>
            <person name="Chen W.J."/>
            <person name="Zahm M."/>
            <person name="Cabau C."/>
            <person name="Klopp C."/>
            <person name="Thompson A.W."/>
            <person name="Robinson-Rechavi M."/>
            <person name="Braasch I."/>
            <person name="Lecointre G."/>
            <person name="Bobe J."/>
            <person name="Postlethwait J.H."/>
            <person name="Berthelot C."/>
            <person name="Roest Crollius H."/>
            <person name="Guiguen Y."/>
        </authorList>
    </citation>
    <scope>NUCLEOTIDE SEQUENCE</scope>
    <source>
        <strain evidence="3">WJC10195</strain>
    </source>
</reference>
<feature type="compositionally biased region" description="Basic and acidic residues" evidence="1">
    <location>
        <begin position="242"/>
        <end position="256"/>
    </location>
</feature>
<evidence type="ECO:0000313" key="4">
    <source>
        <dbReference type="Proteomes" id="UP001152622"/>
    </source>
</evidence>
<feature type="region of interest" description="Disordered" evidence="1">
    <location>
        <begin position="18"/>
        <end position="45"/>
    </location>
</feature>
<feature type="compositionally biased region" description="Polar residues" evidence="1">
    <location>
        <begin position="36"/>
        <end position="45"/>
    </location>
</feature>
<dbReference type="Proteomes" id="UP001152622">
    <property type="component" value="Chromosome 21"/>
</dbReference>
<feature type="compositionally biased region" description="Low complexity" evidence="1">
    <location>
        <begin position="202"/>
        <end position="215"/>
    </location>
</feature>
<dbReference type="OrthoDB" id="8962751at2759"/>
<protein>
    <submittedName>
        <fullName evidence="3">Uncharacterized protein</fullName>
    </submittedName>
</protein>
<sequence>MKTCWENYWPYCGGKDKSDNDPASARPSSPAEGTDAPSSNTGNTTRNGCNERLRCFRSWLRTLYPAFCWVVILLIDGKYAACGLYSKCNSTMSTVDMKDPEIVHIMTLSKISGFSAIAAFVLFYFIYLCCDCFCRSPADRYEEMYRSKLKKEREKFARNYAKTCSKNRATRCEKEVGIPVEQSGTKGPTPSGARAPTPPGTGAPTPSGAGAPTSPGTGGAAQSEKGAKEIVDIINKGFDFSIKNEHEKTKATEDTRPSLNDDAESSLLEQIPLEMRTS</sequence>
<feature type="transmembrane region" description="Helical" evidence="2">
    <location>
        <begin position="62"/>
        <end position="81"/>
    </location>
</feature>
<organism evidence="3 4">
    <name type="scientific">Synaphobranchus kaupii</name>
    <name type="common">Kaup's arrowtooth eel</name>
    <dbReference type="NCBI Taxonomy" id="118154"/>
    <lineage>
        <taxon>Eukaryota</taxon>
        <taxon>Metazoa</taxon>
        <taxon>Chordata</taxon>
        <taxon>Craniata</taxon>
        <taxon>Vertebrata</taxon>
        <taxon>Euteleostomi</taxon>
        <taxon>Actinopterygii</taxon>
        <taxon>Neopterygii</taxon>
        <taxon>Teleostei</taxon>
        <taxon>Anguilliformes</taxon>
        <taxon>Synaphobranchidae</taxon>
        <taxon>Synaphobranchus</taxon>
    </lineage>
</organism>